<dbReference type="PANTHER" id="PTHR21661">
    <property type="entry name" value="EPOXIDE HYDROLASE 1-RELATED"/>
    <property type="match status" value="1"/>
</dbReference>
<name>A0ABZ2B9U9_9HYPH</name>
<reference evidence="6" key="1">
    <citation type="submission" date="2023-08" db="EMBL/GenBank/DDBJ databases">
        <title>Complete genome sequence of Sinorhizobium chiapanecum ITTG S70 isolated from Acaciella angustissima nodules in Chiapas-Mexico.</title>
        <authorList>
            <person name="Rincon-Rosales R."/>
            <person name="Rogel M.A."/>
            <person name="Rincon-Medina C.I."/>
            <person name="Guerrero G."/>
            <person name="Manzano-Gomez L.A."/>
            <person name="Lopez-Lopez A."/>
            <person name="Rincon Molina F.A."/>
            <person name="Martinez-Romero E."/>
        </authorList>
    </citation>
    <scope>NUCLEOTIDE SEQUENCE</scope>
    <source>
        <strain evidence="6">ITTG S70</strain>
    </source>
</reference>
<keyword evidence="4" id="KW-0472">Membrane</keyword>
<sequence length="475" mass="52059">MSDTRKGVVADDTPQNIGSGQMNALLSKGNRVVAMSRSRQSLRRMLAAASAGAIGLLVATAASAEATVTRASASTVASAAAKPAQDASIRPFSFQASEEALAELKQRVKATRWPSQQLVADDTQGVRLETMQKLADYWVKQHDWRRAEANLNKYPQFVTNIDGVDIHFVHVKSKHKTALPVIITHGWPGSIIEQLKIIDRLTDPAAHGGTEADAFDVVIPSLPGYGFSGKPTELGWDPQRVARAWAVLMDRLGYKKYVAQGGDWGDAVNEQMALQKPAGLLGIHTNMPGTLPDDISAALAGGPQPTGLKGDEEYAWKQLDFFYKNRVGYALEMGARPQTLYGLDDSPIALAAWMIDHDPESQKLINRVFDGASEGLTRDDILDNITLYWLTNTGLSSGRLFWESKLPFFAPKGVTIPVAVSAFPDEIYTAPESWSRKAFPNLIFYKRHAKGGHFAAWEQPQALVEDMREGFRSLR</sequence>
<keyword evidence="4" id="KW-1133">Transmembrane helix</keyword>
<keyword evidence="2" id="KW-0058">Aromatic hydrocarbons catabolism</keyword>
<dbReference type="EMBL" id="CP133148">
    <property type="protein sequence ID" value="WVT04282.1"/>
    <property type="molecule type" value="Genomic_DNA"/>
</dbReference>
<evidence type="ECO:0000256" key="2">
    <source>
        <dbReference type="ARBA" id="ARBA00022797"/>
    </source>
</evidence>
<keyword evidence="4" id="KW-0812">Transmembrane</keyword>
<dbReference type="GO" id="GO:0016787">
    <property type="term" value="F:hydrolase activity"/>
    <property type="evidence" value="ECO:0007669"/>
    <property type="project" value="UniProtKB-KW"/>
</dbReference>
<accession>A0ABZ2B9U9</accession>
<dbReference type="InterPro" id="IPR010497">
    <property type="entry name" value="Epoxide_hydro_N"/>
</dbReference>
<protein>
    <submittedName>
        <fullName evidence="6">Epoxide hydrolase</fullName>
    </submittedName>
</protein>
<dbReference type="Proteomes" id="UP001432360">
    <property type="component" value="Chromosome"/>
</dbReference>
<dbReference type="RefSeq" id="WP_331373461.1">
    <property type="nucleotide sequence ID" value="NZ_CP133148.1"/>
</dbReference>
<evidence type="ECO:0000259" key="5">
    <source>
        <dbReference type="Pfam" id="PF06441"/>
    </source>
</evidence>
<feature type="domain" description="Epoxide hydrolase N-terminal" evidence="5">
    <location>
        <begin position="89"/>
        <end position="193"/>
    </location>
</feature>
<evidence type="ECO:0000313" key="6">
    <source>
        <dbReference type="EMBL" id="WVT04282.1"/>
    </source>
</evidence>
<organism evidence="6 7">
    <name type="scientific">Sinorhizobium chiapasense</name>
    <dbReference type="NCBI Taxonomy" id="501572"/>
    <lineage>
        <taxon>Bacteria</taxon>
        <taxon>Pseudomonadati</taxon>
        <taxon>Pseudomonadota</taxon>
        <taxon>Alphaproteobacteria</taxon>
        <taxon>Hyphomicrobiales</taxon>
        <taxon>Rhizobiaceae</taxon>
        <taxon>Sinorhizobium/Ensifer group</taxon>
        <taxon>Sinorhizobium</taxon>
    </lineage>
</organism>
<dbReference type="InterPro" id="IPR000639">
    <property type="entry name" value="Epox_hydrolase-like"/>
</dbReference>
<dbReference type="InterPro" id="IPR016292">
    <property type="entry name" value="Epoxide_hydrolase"/>
</dbReference>
<dbReference type="SUPFAM" id="SSF53474">
    <property type="entry name" value="alpha/beta-Hydrolases"/>
    <property type="match status" value="1"/>
</dbReference>
<dbReference type="Gene3D" id="3.40.50.1820">
    <property type="entry name" value="alpha/beta hydrolase"/>
    <property type="match status" value="1"/>
</dbReference>
<comment type="similarity">
    <text evidence="1">Belongs to the peptidase S33 family.</text>
</comment>
<feature type="transmembrane region" description="Helical" evidence="4">
    <location>
        <begin position="45"/>
        <end position="64"/>
    </location>
</feature>
<dbReference type="PANTHER" id="PTHR21661:SF35">
    <property type="entry name" value="EPOXIDE HYDROLASE"/>
    <property type="match status" value="1"/>
</dbReference>
<evidence type="ECO:0000256" key="1">
    <source>
        <dbReference type="ARBA" id="ARBA00010088"/>
    </source>
</evidence>
<gene>
    <name evidence="6" type="ORF">RB548_02355</name>
</gene>
<proteinExistence type="inferred from homology"/>
<dbReference type="PRINTS" id="PR00412">
    <property type="entry name" value="EPOXHYDRLASE"/>
</dbReference>
<dbReference type="Pfam" id="PF06441">
    <property type="entry name" value="EHN"/>
    <property type="match status" value="1"/>
</dbReference>
<keyword evidence="3 6" id="KW-0378">Hydrolase</keyword>
<dbReference type="InterPro" id="IPR029058">
    <property type="entry name" value="AB_hydrolase_fold"/>
</dbReference>
<evidence type="ECO:0000256" key="4">
    <source>
        <dbReference type="SAM" id="Phobius"/>
    </source>
</evidence>
<dbReference type="PIRSF" id="PIRSF001112">
    <property type="entry name" value="Epoxide_hydrolase"/>
    <property type="match status" value="1"/>
</dbReference>
<evidence type="ECO:0000256" key="3">
    <source>
        <dbReference type="ARBA" id="ARBA00022801"/>
    </source>
</evidence>
<keyword evidence="7" id="KW-1185">Reference proteome</keyword>
<evidence type="ECO:0000313" key="7">
    <source>
        <dbReference type="Proteomes" id="UP001432360"/>
    </source>
</evidence>